<reference evidence="1 3" key="1">
    <citation type="journal article" date="2024" name="Ann. Entomol. Soc. Am.">
        <title>Genomic analyses of the southern and eastern yellowjacket wasps (Hymenoptera: Vespidae) reveal evolutionary signatures of social life.</title>
        <authorList>
            <person name="Catto M.A."/>
            <person name="Caine P.B."/>
            <person name="Orr S.E."/>
            <person name="Hunt B.G."/>
            <person name="Goodisman M.A.D."/>
        </authorList>
    </citation>
    <scope>NUCLEOTIDE SEQUENCE [LARGE SCALE GENOMIC DNA]</scope>
    <source>
        <strain evidence="1">232</strain>
        <tissue evidence="1">Head and thorax</tissue>
    </source>
</reference>
<comment type="caution">
    <text evidence="1">The sequence shown here is derived from an EMBL/GenBank/DDBJ whole genome shotgun (WGS) entry which is preliminary data.</text>
</comment>
<dbReference type="EMBL" id="JAYRBN010000027">
    <property type="protein sequence ID" value="KAL2749214.1"/>
    <property type="molecule type" value="Genomic_DNA"/>
</dbReference>
<protein>
    <submittedName>
        <fullName evidence="1">Fatty acyl-CoA reductase wat-like</fullName>
    </submittedName>
</protein>
<proteinExistence type="predicted"/>
<dbReference type="AlphaFoldDB" id="A0ABD2CX44"/>
<evidence type="ECO:0000313" key="3">
    <source>
        <dbReference type="Proteomes" id="UP001607303"/>
    </source>
</evidence>
<gene>
    <name evidence="1" type="ORF">V1477_002144</name>
    <name evidence="2" type="ORF">V1477_002154</name>
</gene>
<organism evidence="1 3">
    <name type="scientific">Vespula maculifrons</name>
    <name type="common">Eastern yellow jacket</name>
    <name type="synonym">Wasp</name>
    <dbReference type="NCBI Taxonomy" id="7453"/>
    <lineage>
        <taxon>Eukaryota</taxon>
        <taxon>Metazoa</taxon>
        <taxon>Ecdysozoa</taxon>
        <taxon>Arthropoda</taxon>
        <taxon>Hexapoda</taxon>
        <taxon>Insecta</taxon>
        <taxon>Pterygota</taxon>
        <taxon>Neoptera</taxon>
        <taxon>Endopterygota</taxon>
        <taxon>Hymenoptera</taxon>
        <taxon>Apocrita</taxon>
        <taxon>Aculeata</taxon>
        <taxon>Vespoidea</taxon>
        <taxon>Vespidae</taxon>
        <taxon>Vespinae</taxon>
        <taxon>Vespula</taxon>
    </lineage>
</organism>
<dbReference type="EMBL" id="JAYRBN010000027">
    <property type="protein sequence ID" value="KAL2749204.1"/>
    <property type="molecule type" value="Genomic_DNA"/>
</dbReference>
<accession>A0ABD2CX44</accession>
<dbReference type="Proteomes" id="UP001607303">
    <property type="component" value="Unassembled WGS sequence"/>
</dbReference>
<evidence type="ECO:0000313" key="2">
    <source>
        <dbReference type="EMBL" id="KAL2749214.1"/>
    </source>
</evidence>
<keyword evidence="3" id="KW-1185">Reference proteome</keyword>
<evidence type="ECO:0000313" key="1">
    <source>
        <dbReference type="EMBL" id="KAL2749204.1"/>
    </source>
</evidence>
<sequence>MPRVGINDYKNLLTKGLTFINSFEHEYTIYADCLHNPIQKKFYYLSMDIDKLMNSMDEK</sequence>
<name>A0ABD2CX44_VESMC</name>